<feature type="region of interest" description="Disordered" evidence="1">
    <location>
        <begin position="1"/>
        <end position="50"/>
    </location>
</feature>
<feature type="compositionally biased region" description="Basic and acidic residues" evidence="1">
    <location>
        <begin position="1"/>
        <end position="22"/>
    </location>
</feature>
<organism evidence="2 3">
    <name type="scientific">Streptomyces thinghirensis</name>
    <dbReference type="NCBI Taxonomy" id="551547"/>
    <lineage>
        <taxon>Bacteria</taxon>
        <taxon>Bacillati</taxon>
        <taxon>Actinomycetota</taxon>
        <taxon>Actinomycetes</taxon>
        <taxon>Kitasatosporales</taxon>
        <taxon>Streptomycetaceae</taxon>
        <taxon>Streptomyces</taxon>
    </lineage>
</organism>
<name>A0ABP9T0Q7_9ACTN</name>
<reference evidence="3" key="1">
    <citation type="journal article" date="2019" name="Int. J. Syst. Evol. Microbiol.">
        <title>The Global Catalogue of Microorganisms (GCM) 10K type strain sequencing project: providing services to taxonomists for standard genome sequencing and annotation.</title>
        <authorList>
            <consortium name="The Broad Institute Genomics Platform"/>
            <consortium name="The Broad Institute Genome Sequencing Center for Infectious Disease"/>
            <person name="Wu L."/>
            <person name="Ma J."/>
        </authorList>
    </citation>
    <scope>NUCLEOTIDE SEQUENCE [LARGE SCALE GENOMIC DNA]</scope>
    <source>
        <strain evidence="3">JCM 18306</strain>
    </source>
</reference>
<evidence type="ECO:0000256" key="1">
    <source>
        <dbReference type="SAM" id="MobiDB-lite"/>
    </source>
</evidence>
<keyword evidence="3" id="KW-1185">Reference proteome</keyword>
<comment type="caution">
    <text evidence="2">The sequence shown here is derived from an EMBL/GenBank/DDBJ whole genome shotgun (WGS) entry which is preliminary data.</text>
</comment>
<gene>
    <name evidence="2" type="ORF">GCM10023323_22050</name>
</gene>
<accession>A0ABP9T0Q7</accession>
<protein>
    <submittedName>
        <fullName evidence="2">Uncharacterized protein</fullName>
    </submittedName>
</protein>
<sequence>MQECDEPHGGRPAPRRLDRQERNAALITGGNNLTSMPAWPTVPPPQLAIH</sequence>
<evidence type="ECO:0000313" key="2">
    <source>
        <dbReference type="EMBL" id="GAA5207258.1"/>
    </source>
</evidence>
<evidence type="ECO:0000313" key="3">
    <source>
        <dbReference type="Proteomes" id="UP001499878"/>
    </source>
</evidence>
<proteinExistence type="predicted"/>
<feature type="compositionally biased region" description="Pro residues" evidence="1">
    <location>
        <begin position="40"/>
        <end position="50"/>
    </location>
</feature>
<dbReference type="EMBL" id="BAABJR010000005">
    <property type="protein sequence ID" value="GAA5207258.1"/>
    <property type="molecule type" value="Genomic_DNA"/>
</dbReference>
<dbReference type="Proteomes" id="UP001499878">
    <property type="component" value="Unassembled WGS sequence"/>
</dbReference>